<comment type="caution">
    <text evidence="2">The sequence shown here is derived from an EMBL/GenBank/DDBJ whole genome shotgun (WGS) entry which is preliminary data.</text>
</comment>
<reference evidence="2 3" key="1">
    <citation type="submission" date="2018-06" db="EMBL/GenBank/DDBJ databases">
        <title>Comparative genomics reveals the genomic features of Rhizophagus irregularis, R. cerebriforme, R. diaphanum and Gigaspora rosea, and their symbiotic lifestyle signature.</title>
        <authorList>
            <person name="Morin E."/>
            <person name="San Clemente H."/>
            <person name="Chen E.C.H."/>
            <person name="De La Providencia I."/>
            <person name="Hainaut M."/>
            <person name="Kuo A."/>
            <person name="Kohler A."/>
            <person name="Murat C."/>
            <person name="Tang N."/>
            <person name="Roy S."/>
            <person name="Loubradou J."/>
            <person name="Henrissat B."/>
            <person name="Grigoriev I.V."/>
            <person name="Corradi N."/>
            <person name="Roux C."/>
            <person name="Martin F.M."/>
        </authorList>
    </citation>
    <scope>NUCLEOTIDE SEQUENCE [LARGE SCALE GENOMIC DNA]</scope>
    <source>
        <strain evidence="2 3">DAOM 194757</strain>
    </source>
</reference>
<name>A0A397V693_9GLOM</name>
<evidence type="ECO:0000313" key="2">
    <source>
        <dbReference type="EMBL" id="RIB18084.1"/>
    </source>
</evidence>
<feature type="region of interest" description="Disordered" evidence="1">
    <location>
        <begin position="1"/>
        <end position="53"/>
    </location>
</feature>
<evidence type="ECO:0000256" key="1">
    <source>
        <dbReference type="SAM" id="MobiDB-lite"/>
    </source>
</evidence>
<organism evidence="2 3">
    <name type="scientific">Gigaspora rosea</name>
    <dbReference type="NCBI Taxonomy" id="44941"/>
    <lineage>
        <taxon>Eukaryota</taxon>
        <taxon>Fungi</taxon>
        <taxon>Fungi incertae sedis</taxon>
        <taxon>Mucoromycota</taxon>
        <taxon>Glomeromycotina</taxon>
        <taxon>Glomeromycetes</taxon>
        <taxon>Diversisporales</taxon>
        <taxon>Gigasporaceae</taxon>
        <taxon>Gigaspora</taxon>
    </lineage>
</organism>
<sequence length="114" mass="12939">MAYTLSVKSGKERPAEAEGSKHCDKDRLKFETDKRKAPTHYQESVDMGDDNGINNLEQCDKKRSEICDENDKYKEAALEGLRKACTCLYNLRSPNSGLPAEFLEFLEFKEITGV</sequence>
<dbReference type="EMBL" id="QKWP01000563">
    <property type="protein sequence ID" value="RIB18084.1"/>
    <property type="molecule type" value="Genomic_DNA"/>
</dbReference>
<feature type="compositionally biased region" description="Basic and acidic residues" evidence="1">
    <location>
        <begin position="9"/>
        <end position="36"/>
    </location>
</feature>
<dbReference type="Proteomes" id="UP000266673">
    <property type="component" value="Unassembled WGS sequence"/>
</dbReference>
<proteinExistence type="predicted"/>
<gene>
    <name evidence="2" type="ORF">C2G38_2037205</name>
</gene>
<accession>A0A397V693</accession>
<protein>
    <submittedName>
        <fullName evidence="2">Uncharacterized protein</fullName>
    </submittedName>
</protein>
<evidence type="ECO:0000313" key="3">
    <source>
        <dbReference type="Proteomes" id="UP000266673"/>
    </source>
</evidence>
<dbReference type="AlphaFoldDB" id="A0A397V693"/>
<dbReference type="OrthoDB" id="10589186at2759"/>
<keyword evidence="3" id="KW-1185">Reference proteome</keyword>